<dbReference type="GO" id="GO:0016787">
    <property type="term" value="F:hydrolase activity"/>
    <property type="evidence" value="ECO:0007669"/>
    <property type="project" value="InterPro"/>
</dbReference>
<dbReference type="PANTHER" id="PTHR37544:SF1">
    <property type="entry name" value="PHOSPHORIBOSYLAMINOIMIDAZOLE-SUCCINOCARBOXAMIDE SYNTHASE"/>
    <property type="match status" value="1"/>
</dbReference>
<evidence type="ECO:0000256" key="2">
    <source>
        <dbReference type="SAM" id="MobiDB-lite"/>
    </source>
</evidence>
<sequence>MVGSDIALSTWRSRTWTYRPSEMAVSKPQLLHANSQQSITASEDYDSFYSASDSVSGGEQDREDEAEVETDAPTTAVAVRYATPPSRVRTPPSFTYTDAAAQLRAVELFHPDAQTAALAAVAEPYVSVAVGVPAPVRYSDAAPLRYSDASTIKRKPIPPFSRYSSGVMPVQSRYSVAALRDSDEAVPVEPRYSVAALEDSEVVVPVYAVYEVAGPPVPPKSHVEQAERMMGSVDSNHSITPYIRFALDQLTRDEEVRGTRIYTGLNKDDFNDQRAGLHESLESLNKIETQEMPPRHPLRNTRPPEPLAVQPEVLISFTPSSDDLQHPPLNFLPSILRPLWLGIFVLLVLLMLAALMFCAIYSLQHNGLWNYISFGDGRYFVLQYLPILLGVILLLWLLQVEIAVYRIAPFMALASDSPKGRSNGMLLNLYPSNFVLPNFQHFQAGQPVFGACLFVFWLQIFTIPLLASAFNVLHVGSPGNGNWRWISMQGVIWTVVGLYVLLAIALLTLLLSLRGKTTGVRWDPRSLADVVVLLESSNVLDAYTNSEVQCSSSDLREKSIRRADRLGYWQTSKKPSDIIHTLGEEGAPVRRDTPSPRHSREKSGGSGYSAANTDLESSFGYGEQRDSSMPVLPRDGNEFYDIRHRSIPWFLKDAFAILWIVIATVLLLAVLIVSFINGAVGRGFSPAVSPITNSTGFSPTNFLYSFLPAIIATLLLLFWLTIDGTFRRLQPYASLSSPLGAVAEHSLLLDYSSRLPVSVTVAAAGNGHFKVAYLSFITLIAAAIPILAGGCFWAQFYVSSQTVRIAAHLPAYYALCAFLTIVALSFAAALPGRKRRLPHDTNTLAGTVSFLYQSRLLVDPAFDAPTTKTALVTRLLTVPMAEASRPSVSYPQAQQHPDDPAHNPSQSSWSLTDSRTSRDNREAAHRNEALPRPYFHLKLNYAIMSSISKIVQSHRPDLSPYISLYKHLHAHPELSHQEKETAATVHSRLSKLHDFTLYPNIGGHGLAAVLQNGAGPTVLLRADMDGLPVEEQTGLPYASTARMVDEADGVEKPVMHACGHDMHVTSLLAAAELLYGAKAEWSGTLVLVFQPAEEKGAGAQRMVDDGLYERVPVPDVVLGGHVMPYRSVMAASTILRLQTVVSRELDASTPTVLTVSSIHAGDAENIIPASATLKLNLRTLDASLRTQALGAIERVLAAEARASDAPAPPTITPTSTFPFTVNDGAATATLEAAFGAHFEPGEHGYATDAPRLSGSEDFGVLASAVRRPSSFWIYGGTDPGAWDEAERKGSVREDVPINHSAWFAPAVMPTLRVAVDAYAVAALAWLAKGEGK</sequence>
<name>A0A4U0XV54_9PEZI</name>
<dbReference type="STRING" id="331657.A0A4U0XV54"/>
<protein>
    <recommendedName>
        <fullName evidence="4">Peptidase M20 dimerisation domain-containing protein</fullName>
    </recommendedName>
</protein>
<feature type="region of interest" description="Disordered" evidence="2">
    <location>
        <begin position="583"/>
        <end position="614"/>
    </location>
</feature>
<reference evidence="5 6" key="1">
    <citation type="submission" date="2017-03" db="EMBL/GenBank/DDBJ databases">
        <title>Genomes of endolithic fungi from Antarctica.</title>
        <authorList>
            <person name="Coleine C."/>
            <person name="Masonjones S."/>
            <person name="Stajich J.E."/>
        </authorList>
    </citation>
    <scope>NUCLEOTIDE SEQUENCE [LARGE SCALE GENOMIC DNA]</scope>
    <source>
        <strain evidence="5 6">CCFEE 5187</strain>
    </source>
</reference>
<dbReference type="EMBL" id="NAJN01000019">
    <property type="protein sequence ID" value="TKA81620.1"/>
    <property type="molecule type" value="Genomic_DNA"/>
</dbReference>
<feature type="compositionally biased region" description="Acidic residues" evidence="2">
    <location>
        <begin position="61"/>
        <end position="70"/>
    </location>
</feature>
<feature type="region of interest" description="Disordered" evidence="2">
    <location>
        <begin position="886"/>
        <end position="927"/>
    </location>
</feature>
<dbReference type="InterPro" id="IPR036264">
    <property type="entry name" value="Bact_exopeptidase_dim_dom"/>
</dbReference>
<feature type="compositionally biased region" description="Polar residues" evidence="2">
    <location>
        <begin position="886"/>
        <end position="895"/>
    </location>
</feature>
<feature type="transmembrane region" description="Helical" evidence="3">
    <location>
        <begin position="771"/>
        <end position="798"/>
    </location>
</feature>
<feature type="transmembrane region" description="Helical" evidence="3">
    <location>
        <begin position="810"/>
        <end position="830"/>
    </location>
</feature>
<keyword evidence="6" id="KW-1185">Reference proteome</keyword>
<feature type="compositionally biased region" description="Basic and acidic residues" evidence="2">
    <location>
        <begin position="915"/>
        <end position="927"/>
    </location>
</feature>
<dbReference type="InterPro" id="IPR002933">
    <property type="entry name" value="Peptidase_M20"/>
</dbReference>
<keyword evidence="3" id="KW-0472">Membrane</keyword>
<evidence type="ECO:0000256" key="1">
    <source>
        <dbReference type="ARBA" id="ARBA00006247"/>
    </source>
</evidence>
<evidence type="ECO:0000313" key="6">
    <source>
        <dbReference type="Proteomes" id="UP000308768"/>
    </source>
</evidence>
<dbReference type="Pfam" id="PF07687">
    <property type="entry name" value="M20_dimer"/>
    <property type="match status" value="1"/>
</dbReference>
<feature type="transmembrane region" description="Helical" evidence="3">
    <location>
        <begin position="383"/>
        <end position="405"/>
    </location>
</feature>
<dbReference type="Proteomes" id="UP000308768">
    <property type="component" value="Unassembled WGS sequence"/>
</dbReference>
<dbReference type="Pfam" id="PF01546">
    <property type="entry name" value="Peptidase_M20"/>
    <property type="match status" value="1"/>
</dbReference>
<keyword evidence="3" id="KW-0812">Transmembrane</keyword>
<gene>
    <name evidence="5" type="ORF">B0A49_01254</name>
</gene>
<evidence type="ECO:0000256" key="3">
    <source>
        <dbReference type="SAM" id="Phobius"/>
    </source>
</evidence>
<accession>A0A4U0XV54</accession>
<feature type="domain" description="Peptidase M20 dimerisation" evidence="4">
    <location>
        <begin position="1145"/>
        <end position="1201"/>
    </location>
</feature>
<evidence type="ECO:0000313" key="5">
    <source>
        <dbReference type="EMBL" id="TKA81620.1"/>
    </source>
</evidence>
<feature type="transmembrane region" description="Helical" evidence="3">
    <location>
        <begin position="448"/>
        <end position="470"/>
    </location>
</feature>
<dbReference type="PANTHER" id="PTHR37544">
    <property type="entry name" value="SPRAY-RELATED"/>
    <property type="match status" value="1"/>
</dbReference>
<evidence type="ECO:0000259" key="4">
    <source>
        <dbReference type="Pfam" id="PF07687"/>
    </source>
</evidence>
<organism evidence="5 6">
    <name type="scientific">Cryomyces minteri</name>
    <dbReference type="NCBI Taxonomy" id="331657"/>
    <lineage>
        <taxon>Eukaryota</taxon>
        <taxon>Fungi</taxon>
        <taxon>Dikarya</taxon>
        <taxon>Ascomycota</taxon>
        <taxon>Pezizomycotina</taxon>
        <taxon>Dothideomycetes</taxon>
        <taxon>Dothideomycetes incertae sedis</taxon>
        <taxon>Cryomyces</taxon>
    </lineage>
</organism>
<comment type="caution">
    <text evidence="5">The sequence shown here is derived from an EMBL/GenBank/DDBJ whole genome shotgun (WGS) entry which is preliminary data.</text>
</comment>
<dbReference type="Pfam" id="PF11915">
    <property type="entry name" value="DUF3433"/>
    <property type="match status" value="2"/>
</dbReference>
<feature type="compositionally biased region" description="Polar residues" evidence="2">
    <location>
        <begin position="903"/>
        <end position="914"/>
    </location>
</feature>
<feature type="transmembrane region" description="Helical" evidence="3">
    <location>
        <begin position="339"/>
        <end position="363"/>
    </location>
</feature>
<dbReference type="SUPFAM" id="SSF55031">
    <property type="entry name" value="Bacterial exopeptidase dimerisation domain"/>
    <property type="match status" value="1"/>
</dbReference>
<feature type="region of interest" description="Disordered" evidence="2">
    <location>
        <begin position="50"/>
        <end position="71"/>
    </location>
</feature>
<dbReference type="SUPFAM" id="SSF53187">
    <property type="entry name" value="Zn-dependent exopeptidases"/>
    <property type="match status" value="1"/>
</dbReference>
<dbReference type="InterPro" id="IPR011650">
    <property type="entry name" value="Peptidase_M20_dimer"/>
</dbReference>
<feature type="transmembrane region" description="Helical" evidence="3">
    <location>
        <begin position="654"/>
        <end position="676"/>
    </location>
</feature>
<dbReference type="OrthoDB" id="3057599at2759"/>
<feature type="transmembrane region" description="Helical" evidence="3">
    <location>
        <begin position="490"/>
        <end position="511"/>
    </location>
</feature>
<feature type="transmembrane region" description="Helical" evidence="3">
    <location>
        <begin position="702"/>
        <end position="722"/>
    </location>
</feature>
<keyword evidence="3" id="KW-1133">Transmembrane helix</keyword>
<proteinExistence type="inferred from homology"/>
<comment type="similarity">
    <text evidence="1">Belongs to the peptidase M20A family.</text>
</comment>
<dbReference type="InterPro" id="IPR021840">
    <property type="entry name" value="DUF3433"/>
</dbReference>
<dbReference type="Gene3D" id="3.40.630.10">
    <property type="entry name" value="Zn peptidases"/>
    <property type="match status" value="2"/>
</dbReference>